<dbReference type="Proteomes" id="UP000887580">
    <property type="component" value="Unplaced"/>
</dbReference>
<reference evidence="2" key="1">
    <citation type="submission" date="2022-11" db="UniProtKB">
        <authorList>
            <consortium name="WormBaseParasite"/>
        </authorList>
    </citation>
    <scope>IDENTIFICATION</scope>
</reference>
<sequence>IIDDFFETDKNHVFATPKDGIFSLNVPVETAFREPRAFARRSKIDWSCRYFLKSSALNKVWCRIMGHYIDWTSHIPELAKMDSEDQ</sequence>
<proteinExistence type="predicted"/>
<dbReference type="WBParaSite" id="PS1159_v2.g10252.t1">
    <property type="protein sequence ID" value="PS1159_v2.g10252.t1"/>
    <property type="gene ID" value="PS1159_v2.g10252"/>
</dbReference>
<name>A0AC35ERQ8_9BILA</name>
<organism evidence="1 2">
    <name type="scientific">Panagrolaimus sp. PS1159</name>
    <dbReference type="NCBI Taxonomy" id="55785"/>
    <lineage>
        <taxon>Eukaryota</taxon>
        <taxon>Metazoa</taxon>
        <taxon>Ecdysozoa</taxon>
        <taxon>Nematoda</taxon>
        <taxon>Chromadorea</taxon>
        <taxon>Rhabditida</taxon>
        <taxon>Tylenchina</taxon>
        <taxon>Panagrolaimomorpha</taxon>
        <taxon>Panagrolaimoidea</taxon>
        <taxon>Panagrolaimidae</taxon>
        <taxon>Panagrolaimus</taxon>
    </lineage>
</organism>
<accession>A0AC35ERQ8</accession>
<protein>
    <submittedName>
        <fullName evidence="2">Uncharacterized protein</fullName>
    </submittedName>
</protein>
<evidence type="ECO:0000313" key="1">
    <source>
        <dbReference type="Proteomes" id="UP000887580"/>
    </source>
</evidence>
<evidence type="ECO:0000313" key="2">
    <source>
        <dbReference type="WBParaSite" id="PS1159_v2.g10252.t1"/>
    </source>
</evidence>